<dbReference type="Gene3D" id="3.10.10.10">
    <property type="entry name" value="HIV Type 1 Reverse Transcriptase, subunit A, domain 1"/>
    <property type="match status" value="1"/>
</dbReference>
<evidence type="ECO:0000313" key="2">
    <source>
        <dbReference type="EMBL" id="GEY77271.1"/>
    </source>
</evidence>
<keyword evidence="2" id="KW-0548">Nucleotidyltransferase</keyword>
<accession>A0A699I0P7</accession>
<organism evidence="2">
    <name type="scientific">Tanacetum cinerariifolium</name>
    <name type="common">Dalmatian daisy</name>
    <name type="synonym">Chrysanthemum cinerariifolium</name>
    <dbReference type="NCBI Taxonomy" id="118510"/>
    <lineage>
        <taxon>Eukaryota</taxon>
        <taxon>Viridiplantae</taxon>
        <taxon>Streptophyta</taxon>
        <taxon>Embryophyta</taxon>
        <taxon>Tracheophyta</taxon>
        <taxon>Spermatophyta</taxon>
        <taxon>Magnoliopsida</taxon>
        <taxon>eudicotyledons</taxon>
        <taxon>Gunneridae</taxon>
        <taxon>Pentapetalae</taxon>
        <taxon>asterids</taxon>
        <taxon>campanulids</taxon>
        <taxon>Asterales</taxon>
        <taxon>Asteraceae</taxon>
        <taxon>Asteroideae</taxon>
        <taxon>Anthemideae</taxon>
        <taxon>Anthemidinae</taxon>
        <taxon>Tanacetum</taxon>
    </lineage>
</organism>
<dbReference type="PANTHER" id="PTHR15503">
    <property type="entry name" value="LDOC1 RELATED"/>
    <property type="match status" value="1"/>
</dbReference>
<gene>
    <name evidence="2" type="ORF">Tci_449245</name>
</gene>
<dbReference type="Pfam" id="PF08284">
    <property type="entry name" value="RVP_2"/>
    <property type="match status" value="1"/>
</dbReference>
<keyword evidence="2" id="KW-0695">RNA-directed DNA polymerase</keyword>
<keyword evidence="2" id="KW-0808">Transferase</keyword>
<feature type="region of interest" description="Disordered" evidence="1">
    <location>
        <begin position="217"/>
        <end position="253"/>
    </location>
</feature>
<dbReference type="EMBL" id="BKCJ010208281">
    <property type="protein sequence ID" value="GEY77271.1"/>
    <property type="molecule type" value="Genomic_DNA"/>
</dbReference>
<dbReference type="GO" id="GO:0003964">
    <property type="term" value="F:RNA-directed DNA polymerase activity"/>
    <property type="evidence" value="ECO:0007669"/>
    <property type="project" value="UniProtKB-KW"/>
</dbReference>
<dbReference type="SUPFAM" id="SSF56672">
    <property type="entry name" value="DNA/RNA polymerases"/>
    <property type="match status" value="1"/>
</dbReference>
<sequence>MAIPTPPPSPLSPWSSPLPHIPSPPLPLHTSPTFSLGYRAAMIQLRAEALSTSHPLLLPSTYHLTPPLGTPPLLPIPLSTLSPPLLPPSTDPRADVREVLLPPRKRLCYTFGSRFEDEIVETMLGVPATDETELGRDRCAHAHTTLLMKREARMSREAWGRAMDACDFVRYENIALRIQLVAQRSKIVKLRAADRMRQAQFIEALRLLMRLQTQMTEFERQHGPAKGPTQPDAPEEAGSKRTNRSNPATTTNTTMIEQGVNAALTARDVERNTNNDDSHVSGTGELALLCVRMFPEDSNKIERYVGGFPDIIHESVIASKPKTMQEAIEMATELMDKKIRTFVERRTETKRKQGGNATAPAKMYAVGREGTNPDSNFVTGLMPVKLGSFDAIIGMDWLAKYHAVIVCAEKIVRIPWGNEILIVHGDGSDQENETRLNIISCTKTQKYMLKECHVFLAHVTTKKTEDKSEKKRLEDVVIVRDFPEVFPEDLPRLPPTQQVEFQIDLIPGAAPVARAPYRLAPSEMKELSDQLKELSEKGFIRPSSSPWELQSCFSKRRMDHFECASTTGN</sequence>
<proteinExistence type="predicted"/>
<feature type="compositionally biased region" description="Polar residues" evidence="1">
    <location>
        <begin position="244"/>
        <end position="253"/>
    </location>
</feature>
<protein>
    <submittedName>
        <fullName evidence="2">Putative reverse transcriptase domain-containing protein</fullName>
    </submittedName>
</protein>
<dbReference type="AlphaFoldDB" id="A0A699I0P7"/>
<name>A0A699I0P7_TANCI</name>
<dbReference type="PANTHER" id="PTHR15503:SF45">
    <property type="entry name" value="RNA-DIRECTED DNA POLYMERASE HOMOLOG"/>
    <property type="match status" value="1"/>
</dbReference>
<dbReference type="InterPro" id="IPR032567">
    <property type="entry name" value="RTL1-rel"/>
</dbReference>
<comment type="caution">
    <text evidence="2">The sequence shown here is derived from an EMBL/GenBank/DDBJ whole genome shotgun (WGS) entry which is preliminary data.</text>
</comment>
<evidence type="ECO:0000256" key="1">
    <source>
        <dbReference type="SAM" id="MobiDB-lite"/>
    </source>
</evidence>
<dbReference type="InterPro" id="IPR043502">
    <property type="entry name" value="DNA/RNA_pol_sf"/>
</dbReference>
<reference evidence="2" key="1">
    <citation type="journal article" date="2019" name="Sci. Rep.">
        <title>Draft genome of Tanacetum cinerariifolium, the natural source of mosquito coil.</title>
        <authorList>
            <person name="Yamashiro T."/>
            <person name="Shiraishi A."/>
            <person name="Satake H."/>
            <person name="Nakayama K."/>
        </authorList>
    </citation>
    <scope>NUCLEOTIDE SEQUENCE</scope>
</reference>